<name>A0ABY9I9G9_9ACTN</name>
<keyword evidence="1" id="KW-0812">Transmembrane</keyword>
<proteinExistence type="predicted"/>
<keyword evidence="3" id="KW-1185">Reference proteome</keyword>
<evidence type="ECO:0000256" key="1">
    <source>
        <dbReference type="SAM" id="Phobius"/>
    </source>
</evidence>
<dbReference type="RefSeq" id="WP_306090680.1">
    <property type="nucleotide sequence ID" value="NZ_CP120992.1"/>
</dbReference>
<accession>A0ABY9I9G9</accession>
<evidence type="ECO:0000313" key="3">
    <source>
        <dbReference type="Proteomes" id="UP001229952"/>
    </source>
</evidence>
<gene>
    <name evidence="2" type="ORF">P8A22_26000</name>
</gene>
<sequence>MLLPVVILSWLVLLLPPAVSLARSGTAPSLDSLRLPFMGMLIVVAHAIVGFALGSFLPRLIATPVVAVVDWIAIAFTRATQPYWLRHVSGQFSDIGFGEVPRFVSVAAPVLLAGGVAVGLLLLWVPFGPRVLRGVLALGVAVTGVLGAQHLARDWPHTPPMATGRAPVDCTGVHPQVCLPRVASENLARTQREAADALRTLHAAGVPGAAPERIDDPLNGPAEAGSGDQVWRLSLMSADRPHEAGYQVMVRALKFRCAQVPLVRARSVWLWGATRTGQVNMYQERRKREGVTPESRQIESRVSDQVRDILDRSPAEQKAWIRSNLDSCAGSTA</sequence>
<keyword evidence="1" id="KW-1133">Transmembrane helix</keyword>
<feature type="transmembrane region" description="Helical" evidence="1">
    <location>
        <begin position="32"/>
        <end position="53"/>
    </location>
</feature>
<evidence type="ECO:0000313" key="2">
    <source>
        <dbReference type="EMBL" id="WLQ43076.1"/>
    </source>
</evidence>
<organism evidence="2 3">
    <name type="scientific">Streptomyces laculatispora</name>
    <dbReference type="NCBI Taxonomy" id="887464"/>
    <lineage>
        <taxon>Bacteria</taxon>
        <taxon>Bacillati</taxon>
        <taxon>Actinomycetota</taxon>
        <taxon>Actinomycetes</taxon>
        <taxon>Kitasatosporales</taxon>
        <taxon>Streptomycetaceae</taxon>
        <taxon>Streptomyces</taxon>
    </lineage>
</organism>
<dbReference type="EMBL" id="CP120992">
    <property type="protein sequence ID" value="WLQ43076.1"/>
    <property type="molecule type" value="Genomic_DNA"/>
</dbReference>
<protein>
    <submittedName>
        <fullName evidence="2">Uncharacterized protein</fullName>
    </submittedName>
</protein>
<dbReference type="Proteomes" id="UP001229952">
    <property type="component" value="Chromosome"/>
</dbReference>
<reference evidence="2 3" key="1">
    <citation type="submission" date="2023-03" db="EMBL/GenBank/DDBJ databases">
        <title>Isolation and description of six Streptomyces strains from soil environments, able to metabolize different microbial glucans.</title>
        <authorList>
            <person name="Widen T."/>
            <person name="Larsbrink J."/>
        </authorList>
    </citation>
    <scope>NUCLEOTIDE SEQUENCE [LARGE SCALE GENOMIC DNA]</scope>
    <source>
        <strain evidence="2 3">Mut2</strain>
    </source>
</reference>
<keyword evidence="1" id="KW-0472">Membrane</keyword>
<feature type="transmembrane region" description="Helical" evidence="1">
    <location>
        <begin position="131"/>
        <end position="152"/>
    </location>
</feature>
<feature type="transmembrane region" description="Helical" evidence="1">
    <location>
        <begin position="100"/>
        <end position="124"/>
    </location>
</feature>